<comment type="caution">
    <text evidence="1">The sequence shown here is derived from an EMBL/GenBank/DDBJ whole genome shotgun (WGS) entry which is preliminary data.</text>
</comment>
<accession>A0ABR2JCK7</accession>
<keyword evidence="2" id="KW-1185">Reference proteome</keyword>
<gene>
    <name evidence="1" type="ORF">M9Y10_005792</name>
</gene>
<evidence type="ECO:0000313" key="2">
    <source>
        <dbReference type="Proteomes" id="UP001470230"/>
    </source>
</evidence>
<dbReference type="EMBL" id="JAPFFF010000012">
    <property type="protein sequence ID" value="KAK8875623.1"/>
    <property type="molecule type" value="Genomic_DNA"/>
</dbReference>
<organism evidence="1 2">
    <name type="scientific">Tritrichomonas musculus</name>
    <dbReference type="NCBI Taxonomy" id="1915356"/>
    <lineage>
        <taxon>Eukaryota</taxon>
        <taxon>Metamonada</taxon>
        <taxon>Parabasalia</taxon>
        <taxon>Tritrichomonadida</taxon>
        <taxon>Tritrichomonadidae</taxon>
        <taxon>Tritrichomonas</taxon>
    </lineage>
</organism>
<protein>
    <submittedName>
        <fullName evidence="1">Uncharacterized protein</fullName>
    </submittedName>
</protein>
<name>A0ABR2JCK7_9EUKA</name>
<dbReference type="Proteomes" id="UP001470230">
    <property type="component" value="Unassembled WGS sequence"/>
</dbReference>
<evidence type="ECO:0000313" key="1">
    <source>
        <dbReference type="EMBL" id="KAK8875623.1"/>
    </source>
</evidence>
<sequence length="137" mass="15880">MFNYSNATVEYNTIFNIGKYAFCIICQSFMEAKENVIDNVKCFVKLNYKGGGDFINNHVSNCNNQLDAETSSFYFLSGNGNFLNVTNNKSRFGDSIHIDEYKSEIESEKNQMCLKCKKNKRDCILFNLQRMHTRCSR</sequence>
<reference evidence="1 2" key="1">
    <citation type="submission" date="2024-04" db="EMBL/GenBank/DDBJ databases">
        <title>Tritrichomonas musculus Genome.</title>
        <authorList>
            <person name="Alves-Ferreira E."/>
            <person name="Grigg M."/>
            <person name="Lorenzi H."/>
            <person name="Galac M."/>
        </authorList>
    </citation>
    <scope>NUCLEOTIDE SEQUENCE [LARGE SCALE GENOMIC DNA]</scope>
    <source>
        <strain evidence="1 2">EAF2021</strain>
    </source>
</reference>
<proteinExistence type="predicted"/>